<reference evidence="2" key="1">
    <citation type="submission" date="2021-09" db="EMBL/GenBank/DDBJ databases">
        <authorList>
            <consortium name="AG Swart"/>
            <person name="Singh M."/>
            <person name="Singh A."/>
            <person name="Seah K."/>
            <person name="Emmerich C."/>
        </authorList>
    </citation>
    <scope>NUCLEOTIDE SEQUENCE</scope>
    <source>
        <strain evidence="2">ATCC30299</strain>
    </source>
</reference>
<feature type="region of interest" description="Disordered" evidence="1">
    <location>
        <begin position="113"/>
        <end position="135"/>
    </location>
</feature>
<dbReference type="Proteomes" id="UP001162131">
    <property type="component" value="Unassembled WGS sequence"/>
</dbReference>
<name>A0AAU9ITT1_9CILI</name>
<proteinExistence type="predicted"/>
<dbReference type="AlphaFoldDB" id="A0AAU9ITT1"/>
<dbReference type="EMBL" id="CAJZBQ010000016">
    <property type="protein sequence ID" value="CAG9316612.1"/>
    <property type="molecule type" value="Genomic_DNA"/>
</dbReference>
<sequence>MESVRRKNRLDISIGDHSFNKENISKTSYDYKIRSEKSLNSSYLQISPSKSPTRKPTLNLNNLSYCPTSKGLINSPISPIRKSFFLSPCSNHIQLPLEIYHRERREIKKPYSNEFCNRSPNRNRTPSHSPVRLQKKVGEKSPLQIPKLEINKTPKNEEDNFSSKLCESVDNGELTFNPSVLSSRCSASPRCIENKENDLNSISYRSKNFIGETDFFKKCHANKFSEKESEENEIDFSEMKTQRRNEPSIVLSNEMQYNEDFKESSSYSPKYKVINSDDFLNALRQLALPKPSFL</sequence>
<keyword evidence="3" id="KW-1185">Reference proteome</keyword>
<protein>
    <submittedName>
        <fullName evidence="2">Uncharacterized protein</fullName>
    </submittedName>
</protein>
<feature type="compositionally biased region" description="Polar residues" evidence="1">
    <location>
        <begin position="114"/>
        <end position="128"/>
    </location>
</feature>
<organism evidence="2 3">
    <name type="scientific">Blepharisma stoltei</name>
    <dbReference type="NCBI Taxonomy" id="1481888"/>
    <lineage>
        <taxon>Eukaryota</taxon>
        <taxon>Sar</taxon>
        <taxon>Alveolata</taxon>
        <taxon>Ciliophora</taxon>
        <taxon>Postciliodesmatophora</taxon>
        <taxon>Heterotrichea</taxon>
        <taxon>Heterotrichida</taxon>
        <taxon>Blepharismidae</taxon>
        <taxon>Blepharisma</taxon>
    </lineage>
</organism>
<evidence type="ECO:0000313" key="2">
    <source>
        <dbReference type="EMBL" id="CAG9316612.1"/>
    </source>
</evidence>
<gene>
    <name evidence="2" type="ORF">BSTOLATCC_MIC16720</name>
</gene>
<accession>A0AAU9ITT1</accession>
<evidence type="ECO:0000256" key="1">
    <source>
        <dbReference type="SAM" id="MobiDB-lite"/>
    </source>
</evidence>
<comment type="caution">
    <text evidence="2">The sequence shown here is derived from an EMBL/GenBank/DDBJ whole genome shotgun (WGS) entry which is preliminary data.</text>
</comment>
<evidence type="ECO:0000313" key="3">
    <source>
        <dbReference type="Proteomes" id="UP001162131"/>
    </source>
</evidence>